<dbReference type="Proteomes" id="UP000028725">
    <property type="component" value="Unassembled WGS sequence"/>
</dbReference>
<dbReference type="SMART" id="SM00388">
    <property type="entry name" value="HisKA"/>
    <property type="match status" value="1"/>
</dbReference>
<dbReference type="PRINTS" id="PR00344">
    <property type="entry name" value="BCTRLSENSOR"/>
</dbReference>
<dbReference type="SMART" id="SM00387">
    <property type="entry name" value="HATPase_c"/>
    <property type="match status" value="1"/>
</dbReference>
<evidence type="ECO:0000313" key="11">
    <source>
        <dbReference type="Proteomes" id="UP000028725"/>
    </source>
</evidence>
<dbReference type="Gene3D" id="1.10.287.130">
    <property type="match status" value="1"/>
</dbReference>
<dbReference type="InterPro" id="IPR036890">
    <property type="entry name" value="HATPase_C_sf"/>
</dbReference>
<dbReference type="Gene3D" id="3.30.565.10">
    <property type="entry name" value="Histidine kinase-like ATPase, C-terminal domain"/>
    <property type="match status" value="1"/>
</dbReference>
<keyword evidence="3" id="KW-0597">Phosphoprotein</keyword>
<dbReference type="InterPro" id="IPR003594">
    <property type="entry name" value="HATPase_dom"/>
</dbReference>
<evidence type="ECO:0000256" key="4">
    <source>
        <dbReference type="ARBA" id="ARBA00022679"/>
    </source>
</evidence>
<feature type="domain" description="Histidine kinase" evidence="9">
    <location>
        <begin position="519"/>
        <end position="732"/>
    </location>
</feature>
<dbReference type="PANTHER" id="PTHR42878:SF7">
    <property type="entry name" value="SENSOR HISTIDINE KINASE GLRK"/>
    <property type="match status" value="1"/>
</dbReference>
<reference evidence="10 11" key="1">
    <citation type="submission" date="2014-04" db="EMBL/GenBank/DDBJ databases">
        <title>Genome assembly of Hyalangium minutum DSM 14724.</title>
        <authorList>
            <person name="Sharma G."/>
            <person name="Subramanian S."/>
        </authorList>
    </citation>
    <scope>NUCLEOTIDE SEQUENCE [LARGE SCALE GENOMIC DNA]</scope>
    <source>
        <strain evidence="10 11">DSM 14724</strain>
    </source>
</reference>
<dbReference type="FunFam" id="3.30.565.10:FF:000006">
    <property type="entry name" value="Sensor histidine kinase WalK"/>
    <property type="match status" value="1"/>
</dbReference>
<sequence length="739" mass="80928">MGGLGALYLVLMAGHGVVTAQEGNRLCDFIRGRLHVILEEWERRARHFPVAERLQGAALRDHVPQILERIACVLQALETGGHASLQELPDRHALERLDEGYDLRTATEELSALRDTILGLWEQEVSGVLAVREVRELDRAIDEVISASAARFALARERTLRALDRVSSAALGTGKLDTFLPQLMTVLLETVAAVDSVAIFLQDAEDVLRVRAAIGLEEEVQARQPVRVGEGFTGTVAARKEPLLLRDASRDPLGRGSRLRSKGIHALYGVPLLHEGQMIGVAQMGSRTAFDFSEDDQQLLRTMAQRATSLIIQAQLMERLVEDIHQRQEAERAQALLVEAGAVLAQSLDVDTTLKSIALLAVTHLSDYCMLDLLREDGQLHRVEVQAREPARRELIHSAMAYAPRRGASSPVARVFETGIPHVADITPEWLDSVAQCPEHRAMLEALEPRSSVILPLKARGRTLGVLNLASLEPGRMSRASSIAVAQGLADRAAIAIDNARLYQEAREAVKVREDVVAIVSHDLRNPLNAISLSASTLIKREELDVRTAKAATRIYAAADRAHRLIRDLLDFTQARVGGIPLTPRKVSPGELVRQVVEELQSAFPERHLELRVEAEGALDVDPDRLAQVLANLLGNAVQHSPAGTPVKVDVRGEEEGVLVAVHNEGAPISAAQLPVLFEPFHRGREARTGTGSLGLGLFISRQIVQAHQGRIEVRSESGEGTTFTVWLPRHSRHSRSGH</sequence>
<dbReference type="EC" id="2.7.13.3" evidence="2"/>
<organism evidence="10 11">
    <name type="scientific">Hyalangium minutum</name>
    <dbReference type="NCBI Taxonomy" id="394096"/>
    <lineage>
        <taxon>Bacteria</taxon>
        <taxon>Pseudomonadati</taxon>
        <taxon>Myxococcota</taxon>
        <taxon>Myxococcia</taxon>
        <taxon>Myxococcales</taxon>
        <taxon>Cystobacterineae</taxon>
        <taxon>Archangiaceae</taxon>
        <taxon>Hyalangium</taxon>
    </lineage>
</organism>
<keyword evidence="7" id="KW-0067">ATP-binding</keyword>
<dbReference type="InterPro" id="IPR004358">
    <property type="entry name" value="Sig_transdc_His_kin-like_C"/>
</dbReference>
<dbReference type="SUPFAM" id="SSF47384">
    <property type="entry name" value="Homodimeric domain of signal transducing histidine kinase"/>
    <property type="match status" value="1"/>
</dbReference>
<keyword evidence="5" id="KW-0547">Nucleotide-binding</keyword>
<evidence type="ECO:0000256" key="6">
    <source>
        <dbReference type="ARBA" id="ARBA00022777"/>
    </source>
</evidence>
<evidence type="ECO:0000259" key="9">
    <source>
        <dbReference type="PROSITE" id="PS50109"/>
    </source>
</evidence>
<dbReference type="GO" id="GO:0000156">
    <property type="term" value="F:phosphorelay response regulator activity"/>
    <property type="evidence" value="ECO:0007669"/>
    <property type="project" value="TreeGrafter"/>
</dbReference>
<comment type="catalytic activity">
    <reaction evidence="1">
        <text>ATP + protein L-histidine = ADP + protein N-phospho-L-histidine.</text>
        <dbReference type="EC" id="2.7.13.3"/>
    </reaction>
</comment>
<dbReference type="InterPro" id="IPR003661">
    <property type="entry name" value="HisK_dim/P_dom"/>
</dbReference>
<dbReference type="Pfam" id="PF02518">
    <property type="entry name" value="HATPase_c"/>
    <property type="match status" value="1"/>
</dbReference>
<evidence type="ECO:0000313" key="10">
    <source>
        <dbReference type="EMBL" id="KFE61940.1"/>
    </source>
</evidence>
<dbReference type="AlphaFoldDB" id="A0A085W2M7"/>
<dbReference type="GO" id="GO:0007234">
    <property type="term" value="P:osmosensory signaling via phosphorelay pathway"/>
    <property type="evidence" value="ECO:0007669"/>
    <property type="project" value="TreeGrafter"/>
</dbReference>
<dbReference type="PROSITE" id="PS50109">
    <property type="entry name" value="HIS_KIN"/>
    <property type="match status" value="1"/>
</dbReference>
<dbReference type="Pfam" id="PF13185">
    <property type="entry name" value="GAF_2"/>
    <property type="match status" value="1"/>
</dbReference>
<dbReference type="SUPFAM" id="SSF55781">
    <property type="entry name" value="GAF domain-like"/>
    <property type="match status" value="2"/>
</dbReference>
<accession>A0A085W2M7</accession>
<dbReference type="InterPro" id="IPR003018">
    <property type="entry name" value="GAF"/>
</dbReference>
<dbReference type="GO" id="GO:0030295">
    <property type="term" value="F:protein kinase activator activity"/>
    <property type="evidence" value="ECO:0007669"/>
    <property type="project" value="TreeGrafter"/>
</dbReference>
<dbReference type="InterPro" id="IPR005467">
    <property type="entry name" value="His_kinase_dom"/>
</dbReference>
<dbReference type="CDD" id="cd00082">
    <property type="entry name" value="HisKA"/>
    <property type="match status" value="1"/>
</dbReference>
<dbReference type="STRING" id="394096.DB31_4383"/>
<protein>
    <recommendedName>
        <fullName evidence="2">histidine kinase</fullName>
        <ecNumber evidence="2">2.7.13.3</ecNumber>
    </recommendedName>
</protein>
<dbReference type="GO" id="GO:0000155">
    <property type="term" value="F:phosphorelay sensor kinase activity"/>
    <property type="evidence" value="ECO:0007669"/>
    <property type="project" value="InterPro"/>
</dbReference>
<dbReference type="GO" id="GO:0005524">
    <property type="term" value="F:ATP binding"/>
    <property type="evidence" value="ECO:0007669"/>
    <property type="project" value="UniProtKB-KW"/>
</dbReference>
<dbReference type="Gene3D" id="3.30.450.40">
    <property type="match status" value="2"/>
</dbReference>
<dbReference type="PANTHER" id="PTHR42878">
    <property type="entry name" value="TWO-COMPONENT HISTIDINE KINASE"/>
    <property type="match status" value="1"/>
</dbReference>
<dbReference type="Pfam" id="PF00512">
    <property type="entry name" value="HisKA"/>
    <property type="match status" value="1"/>
</dbReference>
<proteinExistence type="predicted"/>
<dbReference type="SUPFAM" id="SSF55874">
    <property type="entry name" value="ATPase domain of HSP90 chaperone/DNA topoisomerase II/histidine kinase"/>
    <property type="match status" value="1"/>
</dbReference>
<evidence type="ECO:0000256" key="1">
    <source>
        <dbReference type="ARBA" id="ARBA00000085"/>
    </source>
</evidence>
<dbReference type="InterPro" id="IPR050351">
    <property type="entry name" value="BphY/WalK/GraS-like"/>
</dbReference>
<gene>
    <name evidence="10" type="ORF">DB31_4383</name>
</gene>
<dbReference type="InterPro" id="IPR029016">
    <property type="entry name" value="GAF-like_dom_sf"/>
</dbReference>
<evidence type="ECO:0000256" key="8">
    <source>
        <dbReference type="ARBA" id="ARBA00023012"/>
    </source>
</evidence>
<evidence type="ECO:0000256" key="2">
    <source>
        <dbReference type="ARBA" id="ARBA00012438"/>
    </source>
</evidence>
<comment type="caution">
    <text evidence="10">The sequence shown here is derived from an EMBL/GenBank/DDBJ whole genome shotgun (WGS) entry which is preliminary data.</text>
</comment>
<keyword evidence="11" id="KW-1185">Reference proteome</keyword>
<dbReference type="SMART" id="SM00065">
    <property type="entry name" value="GAF"/>
    <property type="match status" value="2"/>
</dbReference>
<keyword evidence="8" id="KW-0902">Two-component regulatory system</keyword>
<name>A0A085W2M7_9BACT</name>
<dbReference type="Pfam" id="PF01590">
    <property type="entry name" value="GAF"/>
    <property type="match status" value="1"/>
</dbReference>
<keyword evidence="6" id="KW-0418">Kinase</keyword>
<keyword evidence="4" id="KW-0808">Transferase</keyword>
<dbReference type="EMBL" id="JMCB01000024">
    <property type="protein sequence ID" value="KFE61940.1"/>
    <property type="molecule type" value="Genomic_DNA"/>
</dbReference>
<dbReference type="InterPro" id="IPR036097">
    <property type="entry name" value="HisK_dim/P_sf"/>
</dbReference>
<evidence type="ECO:0000256" key="3">
    <source>
        <dbReference type="ARBA" id="ARBA00022553"/>
    </source>
</evidence>
<evidence type="ECO:0000256" key="5">
    <source>
        <dbReference type="ARBA" id="ARBA00022741"/>
    </source>
</evidence>
<evidence type="ECO:0000256" key="7">
    <source>
        <dbReference type="ARBA" id="ARBA00022840"/>
    </source>
</evidence>